<reference evidence="1 2" key="1">
    <citation type="submission" date="2021-03" db="EMBL/GenBank/DDBJ databases">
        <title>Sequencing the genomes of 1000 actinobacteria strains.</title>
        <authorList>
            <person name="Klenk H.-P."/>
        </authorList>
    </citation>
    <scope>NUCLEOTIDE SEQUENCE [LARGE SCALE GENOMIC DNA]</scope>
    <source>
        <strain evidence="1 2">DSM 14564</strain>
    </source>
</reference>
<dbReference type="EMBL" id="JAGIOC010000001">
    <property type="protein sequence ID" value="MBP2409181.1"/>
    <property type="molecule type" value="Genomic_DNA"/>
</dbReference>
<evidence type="ECO:0000313" key="2">
    <source>
        <dbReference type="Proteomes" id="UP000698222"/>
    </source>
</evidence>
<evidence type="ECO:0008006" key="3">
    <source>
        <dbReference type="Google" id="ProtNLM"/>
    </source>
</evidence>
<gene>
    <name evidence="1" type="ORF">JOF44_002084</name>
</gene>
<evidence type="ECO:0000313" key="1">
    <source>
        <dbReference type="EMBL" id="MBP2409181.1"/>
    </source>
</evidence>
<accession>A0ABS4YK59</accession>
<organism evidence="1 2">
    <name type="scientific">Brachybacterium fresconis</name>
    <dbReference type="NCBI Taxonomy" id="173363"/>
    <lineage>
        <taxon>Bacteria</taxon>
        <taxon>Bacillati</taxon>
        <taxon>Actinomycetota</taxon>
        <taxon>Actinomycetes</taxon>
        <taxon>Micrococcales</taxon>
        <taxon>Dermabacteraceae</taxon>
        <taxon>Brachybacterium</taxon>
    </lineage>
</organism>
<dbReference type="Proteomes" id="UP000698222">
    <property type="component" value="Unassembled WGS sequence"/>
</dbReference>
<name>A0ABS4YK59_9MICO</name>
<comment type="caution">
    <text evidence="1">The sequence shown here is derived from an EMBL/GenBank/DDBJ whole genome shotgun (WGS) entry which is preliminary data.</text>
</comment>
<proteinExistence type="predicted"/>
<protein>
    <recommendedName>
        <fullName evidence="3">Helicase</fullName>
    </recommendedName>
</protein>
<keyword evidence="2" id="KW-1185">Reference proteome</keyword>
<dbReference type="RefSeq" id="WP_209890731.1">
    <property type="nucleotide sequence ID" value="NZ_BAAAJV010000018.1"/>
</dbReference>
<sequence>MGDHDLRLHVGGCTRRELREALAEGGVRCNAYAETLLDHGCFDGHSAQSIVVIQRTVGELGLRSGGSLSQILAAAQNQGLLLCPPDTGPYLRLAMTDQEQAPDSVLSAGRAPTGAVHVASAPLREDDDEYPKGFYLRLVDGVSWLRGFRCADEYRHPSESTFAFCRPNAATVVDESGVRSS</sequence>